<organism evidence="2 3">
    <name type="scientific">Roseiconus lacunae</name>
    <dbReference type="NCBI Taxonomy" id="2605694"/>
    <lineage>
        <taxon>Bacteria</taxon>
        <taxon>Pseudomonadati</taxon>
        <taxon>Planctomycetota</taxon>
        <taxon>Planctomycetia</taxon>
        <taxon>Pirellulales</taxon>
        <taxon>Pirellulaceae</taxon>
        <taxon>Roseiconus</taxon>
    </lineage>
</organism>
<keyword evidence="3" id="KW-1185">Reference proteome</keyword>
<name>A0ABT7PL72_9BACT</name>
<accession>A0ABT7PL72</accession>
<dbReference type="RefSeq" id="WP_149498988.1">
    <property type="nucleotide sequence ID" value="NZ_JASZZN010000013.1"/>
</dbReference>
<dbReference type="Proteomes" id="UP001239462">
    <property type="component" value="Unassembled WGS sequence"/>
</dbReference>
<feature type="region of interest" description="Disordered" evidence="1">
    <location>
        <begin position="59"/>
        <end position="85"/>
    </location>
</feature>
<gene>
    <name evidence="2" type="ORF">QTN89_17565</name>
</gene>
<evidence type="ECO:0000313" key="3">
    <source>
        <dbReference type="Proteomes" id="UP001239462"/>
    </source>
</evidence>
<sequence length="85" mass="9345">MVRLSQRMQQLFASAEGHSRLTNGVADQGTEQPWENLLVSCAELLNLTSSLGIHVNRPIHVSPQEPSFSSGENARTADRKERTAS</sequence>
<protein>
    <submittedName>
        <fullName evidence="2">Uncharacterized protein</fullName>
    </submittedName>
</protein>
<feature type="compositionally biased region" description="Polar residues" evidence="1">
    <location>
        <begin position="64"/>
        <end position="73"/>
    </location>
</feature>
<dbReference type="EMBL" id="JASZZN010000013">
    <property type="protein sequence ID" value="MDM4017259.1"/>
    <property type="molecule type" value="Genomic_DNA"/>
</dbReference>
<evidence type="ECO:0000256" key="1">
    <source>
        <dbReference type="SAM" id="MobiDB-lite"/>
    </source>
</evidence>
<proteinExistence type="predicted"/>
<feature type="compositionally biased region" description="Basic and acidic residues" evidence="1">
    <location>
        <begin position="75"/>
        <end position="85"/>
    </location>
</feature>
<comment type="caution">
    <text evidence="2">The sequence shown here is derived from an EMBL/GenBank/DDBJ whole genome shotgun (WGS) entry which is preliminary data.</text>
</comment>
<reference evidence="2 3" key="1">
    <citation type="submission" date="2023-06" db="EMBL/GenBank/DDBJ databases">
        <title>Roseiconus lacunae JC819 isolated from Gulf of Mannar region, Tamil Nadu.</title>
        <authorList>
            <person name="Pk S."/>
            <person name="Ch S."/>
            <person name="Ch V.R."/>
        </authorList>
    </citation>
    <scope>NUCLEOTIDE SEQUENCE [LARGE SCALE GENOMIC DNA]</scope>
    <source>
        <strain evidence="2 3">JC819</strain>
    </source>
</reference>
<evidence type="ECO:0000313" key="2">
    <source>
        <dbReference type="EMBL" id="MDM4017259.1"/>
    </source>
</evidence>